<sequence length="188" mass="21671">MSAESLEKPLPKPSTEDYVVARLLESIVEAKLALDFLSRGLIRNASGKAFQSWKAFITALLRLELSKLLEITSREDKEWLVKKAVPKAPTTRMKWLSQLLEQIGHDDISVWTDKALNLHDYQYNGPDPDMTLSKYRNREEAAYDIIKLVSEVAKRTEGLKERIKWSPELEKVLKELEEMMSKPKSLQK</sequence>
<proteinExistence type="predicted"/>
<dbReference type="InterPro" id="IPR010268">
    <property type="entry name" value="PaREP1"/>
</dbReference>
<accession>A0A3R9X7W6</accession>
<protein>
    <recommendedName>
        <fullName evidence="3">PaREP1 family protein</fullName>
    </recommendedName>
</protein>
<dbReference type="Pfam" id="PF05942">
    <property type="entry name" value="PaREP1"/>
    <property type="match status" value="1"/>
</dbReference>
<dbReference type="AlphaFoldDB" id="A0A3R9X7W6"/>
<dbReference type="Proteomes" id="UP000277582">
    <property type="component" value="Unassembled WGS sequence"/>
</dbReference>
<organism evidence="1 2">
    <name type="scientific">Candidatus Methanodesulfokora washburnensis</name>
    <dbReference type="NCBI Taxonomy" id="2478471"/>
    <lineage>
        <taxon>Archaea</taxon>
        <taxon>Thermoproteota</taxon>
        <taxon>Candidatus Korarchaeia</taxon>
        <taxon>Candidatus Korarchaeia incertae sedis</taxon>
        <taxon>Candidatus Methanodesulfokora</taxon>
    </lineage>
</organism>
<evidence type="ECO:0008006" key="3">
    <source>
        <dbReference type="Google" id="ProtNLM"/>
    </source>
</evidence>
<evidence type="ECO:0000313" key="2">
    <source>
        <dbReference type="Proteomes" id="UP000277582"/>
    </source>
</evidence>
<evidence type="ECO:0000313" key="1">
    <source>
        <dbReference type="EMBL" id="RSN77492.1"/>
    </source>
</evidence>
<keyword evidence="2" id="KW-1185">Reference proteome</keyword>
<name>A0A3R9X7W6_9CREN</name>
<dbReference type="EMBL" id="RCOS01000031">
    <property type="protein sequence ID" value="RSN77492.1"/>
    <property type="molecule type" value="Genomic_DNA"/>
</dbReference>
<comment type="caution">
    <text evidence="1">The sequence shown here is derived from an EMBL/GenBank/DDBJ whole genome shotgun (WGS) entry which is preliminary data.</text>
</comment>
<gene>
    <name evidence="1" type="ORF">D6D85_02540</name>
</gene>
<reference evidence="1 2" key="1">
    <citation type="submission" date="2018-10" db="EMBL/GenBank/DDBJ databases">
        <title>Co-occurring genomic capacity for anaerobic methane metabolism and dissimilatory sulfite reduction discovered in the Korarchaeota.</title>
        <authorList>
            <person name="Mckay L.J."/>
            <person name="Dlakic M."/>
            <person name="Fields M.W."/>
            <person name="Delmont T.O."/>
            <person name="Eren A.M."/>
            <person name="Jay Z.J."/>
            <person name="Klingelsmith K.B."/>
            <person name="Rusch D.B."/>
            <person name="Inskeep W.P."/>
        </authorList>
    </citation>
    <scope>NUCLEOTIDE SEQUENCE [LARGE SCALE GENOMIC DNA]</scope>
    <source>
        <strain evidence="1 2">MDKW</strain>
    </source>
</reference>
<dbReference type="OrthoDB" id="37218at2157"/>
<dbReference type="RefSeq" id="WP_125670491.1">
    <property type="nucleotide sequence ID" value="NZ_RCOS01000031.1"/>
</dbReference>